<dbReference type="RefSeq" id="WP_016482556.1">
    <property type="nucleotide sequence ID" value="NC_021487.1"/>
</dbReference>
<feature type="active site" description="Proton acceptor" evidence="10">
    <location>
        <position position="72"/>
    </location>
</feature>
<comment type="pathway">
    <text evidence="9">Aromatic compound metabolism; 3,4-dihydroxybenzoate biosynthesis; 3-dehydroquinate from D-quinate (NAD(+) route).</text>
</comment>
<dbReference type="STRING" id="454171.CP488_02905"/>
<feature type="binding site" evidence="10">
    <location>
        <begin position="132"/>
        <end position="136"/>
    </location>
    <ligand>
        <name>NADP(+)</name>
        <dbReference type="ChEBI" id="CHEBI:58349"/>
    </ligand>
</feature>
<comment type="similarity">
    <text evidence="10">Belongs to the shikimate dehydrogenase family.</text>
</comment>
<keyword evidence="5 10" id="KW-0057">Aromatic amino acid biosynthesis</keyword>
<feature type="binding site" evidence="10">
    <location>
        <position position="108"/>
    </location>
    <ligand>
        <name>shikimate</name>
        <dbReference type="ChEBI" id="CHEBI:36208"/>
    </ligand>
</feature>
<name>S0ETV0_CHTCT</name>
<organism evidence="14 15">
    <name type="scientific">Chthonomonas calidirosea (strain DSM 23976 / ICMP 18418 / T49)</name>
    <dbReference type="NCBI Taxonomy" id="1303518"/>
    <lineage>
        <taxon>Bacteria</taxon>
        <taxon>Bacillati</taxon>
        <taxon>Armatimonadota</taxon>
        <taxon>Chthonomonadia</taxon>
        <taxon>Chthonomonadales</taxon>
        <taxon>Chthonomonadaceae</taxon>
        <taxon>Chthonomonas</taxon>
    </lineage>
</organism>
<feature type="domain" description="SDH C-terminal" evidence="13">
    <location>
        <begin position="255"/>
        <end position="285"/>
    </location>
</feature>
<evidence type="ECO:0000256" key="10">
    <source>
        <dbReference type="HAMAP-Rule" id="MF_00222"/>
    </source>
</evidence>
<dbReference type="HAMAP" id="MF_00222">
    <property type="entry name" value="Shikimate_DH_AroE"/>
    <property type="match status" value="1"/>
</dbReference>
<evidence type="ECO:0000259" key="11">
    <source>
        <dbReference type="Pfam" id="PF01488"/>
    </source>
</evidence>
<keyword evidence="2 10" id="KW-0028">Amino-acid biosynthesis</keyword>
<dbReference type="KEGG" id="ccz:CCALI_01192"/>
<dbReference type="EC" id="1.1.1.25" evidence="10"/>
<feature type="domain" description="Quinate/shikimate 5-dehydrogenase/glutamyl-tRNA reductase" evidence="11">
    <location>
        <begin position="122"/>
        <end position="205"/>
    </location>
</feature>
<dbReference type="GO" id="GO:0008652">
    <property type="term" value="P:amino acid biosynthetic process"/>
    <property type="evidence" value="ECO:0007669"/>
    <property type="project" value="UniProtKB-KW"/>
</dbReference>
<dbReference type="Pfam" id="PF08501">
    <property type="entry name" value="Shikimate_dh_N"/>
    <property type="match status" value="1"/>
</dbReference>
<comment type="function">
    <text evidence="10">Involved in the biosynthesis of the chorismate, which leads to the biosynthesis of aromatic amino acids. Catalyzes the reversible NADPH linked reduction of 3-dehydroshikimate (DHSA) to yield shikimate (SA).</text>
</comment>
<dbReference type="GO" id="GO:0009073">
    <property type="term" value="P:aromatic amino acid family biosynthetic process"/>
    <property type="evidence" value="ECO:0007669"/>
    <property type="project" value="UniProtKB-KW"/>
</dbReference>
<evidence type="ECO:0000256" key="4">
    <source>
        <dbReference type="ARBA" id="ARBA00023002"/>
    </source>
</evidence>
<dbReference type="GO" id="GO:0050661">
    <property type="term" value="F:NADP binding"/>
    <property type="evidence" value="ECO:0007669"/>
    <property type="project" value="InterPro"/>
</dbReference>
<keyword evidence="15" id="KW-1185">Reference proteome</keyword>
<evidence type="ECO:0000259" key="13">
    <source>
        <dbReference type="Pfam" id="PF18317"/>
    </source>
</evidence>
<evidence type="ECO:0000256" key="1">
    <source>
        <dbReference type="ARBA" id="ARBA00004871"/>
    </source>
</evidence>
<feature type="binding site" evidence="10">
    <location>
        <position position="255"/>
    </location>
    <ligand>
        <name>NADP(+)</name>
        <dbReference type="ChEBI" id="CHEBI:58349"/>
    </ligand>
</feature>
<protein>
    <recommendedName>
        <fullName evidence="10">Shikimate dehydrogenase (NADP(+))</fullName>
        <shortName evidence="10">SDH</shortName>
        <ecNumber evidence="10">1.1.1.25</ecNumber>
    </recommendedName>
</protein>
<dbReference type="NCBIfam" id="NF001319">
    <property type="entry name" value="PRK00258.3-3"/>
    <property type="match status" value="1"/>
</dbReference>
<comment type="catalytic activity">
    <reaction evidence="6 10">
        <text>shikimate + NADP(+) = 3-dehydroshikimate + NADPH + H(+)</text>
        <dbReference type="Rhea" id="RHEA:17737"/>
        <dbReference type="ChEBI" id="CHEBI:15378"/>
        <dbReference type="ChEBI" id="CHEBI:16630"/>
        <dbReference type="ChEBI" id="CHEBI:36208"/>
        <dbReference type="ChEBI" id="CHEBI:57783"/>
        <dbReference type="ChEBI" id="CHEBI:58349"/>
        <dbReference type="EC" id="1.1.1.25"/>
    </reaction>
</comment>
<dbReference type="NCBIfam" id="TIGR00507">
    <property type="entry name" value="aroE"/>
    <property type="match status" value="1"/>
</dbReference>
<keyword evidence="4 10" id="KW-0560">Oxidoreductase</keyword>
<sequence length="291" mass="31902">MQEISGKTRVVGVFGWPIEHSLSPTMHNAAFAVLGLSWVYVPFPVPPDGLQKALTALPALGVVGVNLTIPHKERAVEHMHRLTPIAEAIGAVNTVHCLPEGLLGDNTDGDGFFRPLQERRYDVYGKNVLLVGAGGAARAVAYTLVQKGIKQLTIANRTLERAEHLADWVRVYGSTVEKVEAISLRDRRRLQVAMEEANLLVNSTSVGMYPHSDEMPPVPPEWLQPNCLVYDLVYNPIETCLLRAARQQGCATLDGVQMLVWQGAIAFERWVGQSPPVATMEAAVRGKLQKT</sequence>
<feature type="binding site" evidence="10">
    <location>
        <begin position="21"/>
        <end position="23"/>
    </location>
    <ligand>
        <name>shikimate</name>
        <dbReference type="ChEBI" id="CHEBI:36208"/>
    </ligand>
</feature>
<dbReference type="FunCoup" id="S0ETV0">
    <property type="interactions" value="405"/>
</dbReference>
<evidence type="ECO:0000256" key="2">
    <source>
        <dbReference type="ARBA" id="ARBA00022605"/>
    </source>
</evidence>
<dbReference type="PANTHER" id="PTHR21089:SF1">
    <property type="entry name" value="BIFUNCTIONAL 3-DEHYDROQUINATE DEHYDRATASE_SHIKIMATE DEHYDROGENASE, CHLOROPLASTIC"/>
    <property type="match status" value="1"/>
</dbReference>
<dbReference type="InterPro" id="IPR022893">
    <property type="entry name" value="Shikimate_DH_fam"/>
</dbReference>
<feature type="domain" description="Shikimate dehydrogenase substrate binding N-terminal" evidence="12">
    <location>
        <begin position="13"/>
        <end position="95"/>
    </location>
</feature>
<dbReference type="InterPro" id="IPR041121">
    <property type="entry name" value="SDH_C"/>
</dbReference>
<dbReference type="GO" id="GO:0030266">
    <property type="term" value="F:quinate 3-dehydrogenase (NAD+) activity"/>
    <property type="evidence" value="ECO:0007669"/>
    <property type="project" value="UniProtKB-EC"/>
</dbReference>
<dbReference type="OrthoDB" id="9792692at2"/>
<dbReference type="GO" id="GO:0019632">
    <property type="term" value="P:shikimate metabolic process"/>
    <property type="evidence" value="ECO:0007669"/>
    <property type="project" value="InterPro"/>
</dbReference>
<dbReference type="InterPro" id="IPR046346">
    <property type="entry name" value="Aminoacid_DH-like_N_sf"/>
</dbReference>
<dbReference type="GO" id="GO:0009423">
    <property type="term" value="P:chorismate biosynthetic process"/>
    <property type="evidence" value="ECO:0007669"/>
    <property type="project" value="UniProtKB-UniRule"/>
</dbReference>
<dbReference type="InterPro" id="IPR011342">
    <property type="entry name" value="Shikimate_DH"/>
</dbReference>
<dbReference type="AlphaFoldDB" id="S0ETV0"/>
<comment type="catalytic activity">
    <reaction evidence="8">
        <text>shikimate + NAD(+) = 3-dehydroshikimate + NADH + H(+)</text>
        <dbReference type="Rhea" id="RHEA:17741"/>
        <dbReference type="ChEBI" id="CHEBI:15378"/>
        <dbReference type="ChEBI" id="CHEBI:16630"/>
        <dbReference type="ChEBI" id="CHEBI:36208"/>
        <dbReference type="ChEBI" id="CHEBI:57540"/>
        <dbReference type="ChEBI" id="CHEBI:57945"/>
    </reaction>
</comment>
<dbReference type="Gene3D" id="3.40.50.10860">
    <property type="entry name" value="Leucine Dehydrogenase, chain A, domain 1"/>
    <property type="match status" value="1"/>
</dbReference>
<dbReference type="PATRIC" id="fig|1303518.3.peg.1215"/>
<accession>S0ETV0</accession>
<dbReference type="Pfam" id="PF01488">
    <property type="entry name" value="Shikimate_DH"/>
    <property type="match status" value="1"/>
</dbReference>
<feature type="binding site" evidence="10">
    <location>
        <position position="68"/>
    </location>
    <ligand>
        <name>shikimate</name>
        <dbReference type="ChEBI" id="CHEBI:36208"/>
    </ligand>
</feature>
<reference evidence="15" key="1">
    <citation type="submission" date="2013-03" db="EMBL/GenBank/DDBJ databases">
        <title>Genome sequence of Chthonomonas calidirosea, the first sequenced genome from the Armatimonadetes phylum (formally candidate division OP10).</title>
        <authorList>
            <person name="Lee K.C.Y."/>
            <person name="Morgan X.C."/>
            <person name="Dunfield P.F."/>
            <person name="Tamas I."/>
            <person name="Houghton K.M."/>
            <person name="Vyssotski M."/>
            <person name="Ryan J.L.J."/>
            <person name="Lagutin K."/>
            <person name="McDonald I.R."/>
            <person name="Stott M.B."/>
        </authorList>
    </citation>
    <scope>NUCLEOTIDE SEQUENCE [LARGE SCALE GENOMIC DNA]</scope>
    <source>
        <strain evidence="15">DSM 23976 / ICMP 18418 / T49</strain>
    </source>
</reference>
<dbReference type="SUPFAM" id="SSF51735">
    <property type="entry name" value="NAD(P)-binding Rossmann-fold domains"/>
    <property type="match status" value="1"/>
</dbReference>
<dbReference type="InterPro" id="IPR036291">
    <property type="entry name" value="NAD(P)-bd_dom_sf"/>
</dbReference>
<dbReference type="UniPathway" id="UPA00053">
    <property type="reaction ID" value="UER00087"/>
</dbReference>
<evidence type="ECO:0000256" key="7">
    <source>
        <dbReference type="ARBA" id="ARBA00051639"/>
    </source>
</evidence>
<dbReference type="InterPro" id="IPR013708">
    <property type="entry name" value="Shikimate_DH-bd_N"/>
</dbReference>
<dbReference type="FunFam" id="3.40.50.720:FF:000086">
    <property type="entry name" value="Quinate/shikimate dehydrogenase"/>
    <property type="match status" value="1"/>
</dbReference>
<dbReference type="NCBIfam" id="NF001314">
    <property type="entry name" value="PRK00258.2-2"/>
    <property type="match status" value="1"/>
</dbReference>
<evidence type="ECO:0000256" key="3">
    <source>
        <dbReference type="ARBA" id="ARBA00022857"/>
    </source>
</evidence>
<dbReference type="PANTHER" id="PTHR21089">
    <property type="entry name" value="SHIKIMATE DEHYDROGENASE"/>
    <property type="match status" value="1"/>
</dbReference>
<feature type="binding site" evidence="10">
    <location>
        <position position="262"/>
    </location>
    <ligand>
        <name>shikimate</name>
        <dbReference type="ChEBI" id="CHEBI:36208"/>
    </ligand>
</feature>
<proteinExistence type="inferred from homology"/>
<dbReference type="SUPFAM" id="SSF53223">
    <property type="entry name" value="Aminoacid dehydrogenase-like, N-terminal domain"/>
    <property type="match status" value="1"/>
</dbReference>
<evidence type="ECO:0000256" key="5">
    <source>
        <dbReference type="ARBA" id="ARBA00023141"/>
    </source>
</evidence>
<evidence type="ECO:0000256" key="6">
    <source>
        <dbReference type="ARBA" id="ARBA00049442"/>
    </source>
</evidence>
<comment type="catalytic activity">
    <reaction evidence="7">
        <text>L-quinate + NAD(+) = 3-dehydroquinate + NADH + H(+)</text>
        <dbReference type="Rhea" id="RHEA:22364"/>
        <dbReference type="ChEBI" id="CHEBI:15378"/>
        <dbReference type="ChEBI" id="CHEBI:29751"/>
        <dbReference type="ChEBI" id="CHEBI:32364"/>
        <dbReference type="ChEBI" id="CHEBI:57540"/>
        <dbReference type="ChEBI" id="CHEBI:57945"/>
        <dbReference type="EC" id="1.1.1.24"/>
    </reaction>
</comment>
<dbReference type="GO" id="GO:0052734">
    <property type="term" value="F:shikimate 3-dehydrogenase (NAD+) activity"/>
    <property type="evidence" value="ECO:0007669"/>
    <property type="project" value="RHEA"/>
</dbReference>
<evidence type="ECO:0000259" key="12">
    <source>
        <dbReference type="Pfam" id="PF08501"/>
    </source>
</evidence>
<comment type="pathway">
    <text evidence="1 10">Metabolic intermediate biosynthesis; chorismate biosynthesis; chorismate from D-erythrose 4-phosphate and phosphoenolpyruvate: step 4/7.</text>
</comment>
<dbReference type="EMBL" id="HF951689">
    <property type="protein sequence ID" value="CCW35011.1"/>
    <property type="molecule type" value="Genomic_DNA"/>
</dbReference>
<feature type="binding site" evidence="10">
    <location>
        <position position="232"/>
    </location>
    <ligand>
        <name>NADP(+)</name>
        <dbReference type="ChEBI" id="CHEBI:58349"/>
    </ligand>
</feature>
<evidence type="ECO:0000256" key="9">
    <source>
        <dbReference type="ARBA" id="ARBA00060613"/>
    </source>
</evidence>
<evidence type="ECO:0000313" key="15">
    <source>
        <dbReference type="Proteomes" id="UP000014227"/>
    </source>
</evidence>
<dbReference type="Pfam" id="PF18317">
    <property type="entry name" value="SDH_C"/>
    <property type="match status" value="1"/>
</dbReference>
<feature type="binding site" evidence="10">
    <location>
        <position position="234"/>
    </location>
    <ligand>
        <name>shikimate</name>
        <dbReference type="ChEBI" id="CHEBI:36208"/>
    </ligand>
</feature>
<feature type="binding site" evidence="10">
    <location>
        <position position="93"/>
    </location>
    <ligand>
        <name>shikimate</name>
        <dbReference type="ChEBI" id="CHEBI:36208"/>
    </ligand>
</feature>
<dbReference type="HOGENOM" id="CLU_044063_4_1_0"/>
<dbReference type="CDD" id="cd01065">
    <property type="entry name" value="NAD_bind_Shikimate_DH"/>
    <property type="match status" value="1"/>
</dbReference>
<comment type="caution">
    <text evidence="10">Lacks conserved residue(s) required for the propagation of feature annotation.</text>
</comment>
<comment type="subunit">
    <text evidence="10">Homodimer.</text>
</comment>
<gene>
    <name evidence="10" type="primary">aroE</name>
    <name evidence="14" type="ORF">CCALI_01192</name>
</gene>
<feature type="binding site" evidence="10">
    <location>
        <begin position="156"/>
        <end position="161"/>
    </location>
    <ligand>
        <name>NADP(+)</name>
        <dbReference type="ChEBI" id="CHEBI:58349"/>
    </ligand>
</feature>
<dbReference type="GO" id="GO:0004764">
    <property type="term" value="F:shikimate 3-dehydrogenase (NADP+) activity"/>
    <property type="evidence" value="ECO:0007669"/>
    <property type="project" value="UniProtKB-UniRule"/>
</dbReference>
<keyword evidence="3 10" id="KW-0521">NADP</keyword>
<evidence type="ECO:0000313" key="14">
    <source>
        <dbReference type="EMBL" id="CCW35011.1"/>
    </source>
</evidence>
<dbReference type="Gene3D" id="3.40.50.720">
    <property type="entry name" value="NAD(P)-binding Rossmann-like Domain"/>
    <property type="match status" value="1"/>
</dbReference>
<dbReference type="InParanoid" id="S0ETV0"/>
<dbReference type="InterPro" id="IPR006151">
    <property type="entry name" value="Shikm_DH/Glu-tRNA_Rdtase"/>
</dbReference>
<dbReference type="eggNOG" id="COG0169">
    <property type="taxonomic scope" value="Bacteria"/>
</dbReference>
<dbReference type="Proteomes" id="UP000014227">
    <property type="component" value="Chromosome I"/>
</dbReference>
<evidence type="ECO:0000256" key="8">
    <source>
        <dbReference type="ARBA" id="ARBA00052329"/>
    </source>
</evidence>